<evidence type="ECO:0000313" key="1">
    <source>
        <dbReference type="EMBL" id="QYJ67381.1"/>
    </source>
</evidence>
<proteinExistence type="predicted"/>
<name>A0ABX8V3G5_9FLAO</name>
<dbReference type="Gene3D" id="2.40.160.60">
    <property type="entry name" value="Outer membrane protein transport protein (OMPP1/FadL/TodX)"/>
    <property type="match status" value="1"/>
</dbReference>
<protein>
    <submittedName>
        <fullName evidence="1">Outer membrane protein transport protein</fullName>
    </submittedName>
</protein>
<keyword evidence="2" id="KW-1185">Reference proteome</keyword>
<dbReference type="Proteomes" id="UP000825381">
    <property type="component" value="Chromosome"/>
</dbReference>
<organism evidence="1 2">
    <name type="scientific">Flavobacterium litorale</name>
    <dbReference type="NCBI Taxonomy" id="2856519"/>
    <lineage>
        <taxon>Bacteria</taxon>
        <taxon>Pseudomonadati</taxon>
        <taxon>Bacteroidota</taxon>
        <taxon>Flavobacteriia</taxon>
        <taxon>Flavobacteriales</taxon>
        <taxon>Flavobacteriaceae</taxon>
        <taxon>Flavobacterium</taxon>
    </lineage>
</organism>
<dbReference type="RefSeq" id="WP_220639726.1">
    <property type="nucleotide sequence ID" value="NZ_CP080429.1"/>
</dbReference>
<evidence type="ECO:0000313" key="2">
    <source>
        <dbReference type="Proteomes" id="UP000825381"/>
    </source>
</evidence>
<dbReference type="SUPFAM" id="SSF56935">
    <property type="entry name" value="Porins"/>
    <property type="match status" value="1"/>
</dbReference>
<sequence>MKNILLGALSLAAVTTYAQRDMNSPADAVRYGMDDLNGTARFRAMGGAFGALGGDPSAIMVNPAGAAIFNYNSGTLSMSNYNLSNTSTYFGTQAKRNDTAFDLNQMGAIFVFNNSNEEAFMNKFTLGFNYDNIKDFDNRTFTRGTNPNNSIDSYFINYANGVPLGTLNNNNFEQLNFREQQAYLGYNTYIINPAIDTPNNTTYVSNYNPAASNYYQEDFVNTTGFHGKVALNFGAQLKKRVYVGANINVHFTDYIRTSSFYEDANTPTGLNGIRFNNERYTYGGGVSFNLGTIVKITEELRAGVAYESPTWLRLQDEIRQNISSFCPDCGGGTQDNFVVNPFITFIMDDYSLKTPSKWTGSLAYVFGKTGLLSVDYSIRDHSNTEFTSNGYEAINAELSNTLDVAGELRVGAEYRIKNFSMRGGYRYSESPYKNGTTVGDLTSYSGGIGLAFGNSRIDLAYTWFQRDMDTQFFNAGLTDNARIETTNNNVTLSYTLDL</sequence>
<accession>A0ABX8V3G5</accession>
<dbReference type="EMBL" id="CP080429">
    <property type="protein sequence ID" value="QYJ67381.1"/>
    <property type="molecule type" value="Genomic_DNA"/>
</dbReference>
<gene>
    <name evidence="1" type="ORF">K1I41_07325</name>
</gene>
<reference evidence="1 2" key="1">
    <citation type="submission" date="2021-07" db="EMBL/GenBank/DDBJ databases">
        <title>Flavobacterium WSW3-B6 sp.nov, isolated from seaweed.</title>
        <authorList>
            <person name="Muhammad N."/>
            <person name="Ho H."/>
            <person name="Lee Y.-J."/>
            <person name="Nguyen T."/>
            <person name="Ho J."/>
            <person name="Kim S.-G."/>
        </authorList>
    </citation>
    <scope>NUCLEOTIDE SEQUENCE [LARGE SCALE GENOMIC DNA]</scope>
    <source>
        <strain evidence="1 2">WSW3-B6</strain>
    </source>
</reference>